<dbReference type="Proteomes" id="UP000275401">
    <property type="component" value="Unassembled WGS sequence"/>
</dbReference>
<accession>A0A3M8VWM7</accession>
<name>A0A3M8VWM7_9ACTN</name>
<comment type="caution">
    <text evidence="2">The sequence shown here is derived from an EMBL/GenBank/DDBJ whole genome shotgun (WGS) entry which is preliminary data.</text>
</comment>
<evidence type="ECO:0008006" key="4">
    <source>
        <dbReference type="Google" id="ProtNLM"/>
    </source>
</evidence>
<evidence type="ECO:0000313" key="3">
    <source>
        <dbReference type="Proteomes" id="UP000275401"/>
    </source>
</evidence>
<evidence type="ECO:0000256" key="1">
    <source>
        <dbReference type="SAM" id="MobiDB-lite"/>
    </source>
</evidence>
<reference evidence="2 3" key="1">
    <citation type="submission" date="2018-11" db="EMBL/GenBank/DDBJ databases">
        <title>The Potential of Streptomyces as Biocontrol Agents against the Tomato grey mould, Botrytis cinerea (Gray mold) Frontiers in Microbiology.</title>
        <authorList>
            <person name="Li D."/>
        </authorList>
    </citation>
    <scope>NUCLEOTIDE SEQUENCE [LARGE SCALE GENOMIC DNA]</scope>
    <source>
        <strain evidence="2 3">NEAU-LD23</strain>
    </source>
</reference>
<feature type="region of interest" description="Disordered" evidence="1">
    <location>
        <begin position="268"/>
        <end position="396"/>
    </location>
</feature>
<dbReference type="AlphaFoldDB" id="A0A3M8VWM7"/>
<organism evidence="2 3">
    <name type="scientific">Streptomyces botrytidirepellens</name>
    <dbReference type="NCBI Taxonomy" id="2486417"/>
    <lineage>
        <taxon>Bacteria</taxon>
        <taxon>Bacillati</taxon>
        <taxon>Actinomycetota</taxon>
        <taxon>Actinomycetes</taxon>
        <taxon>Kitasatosporales</taxon>
        <taxon>Streptomycetaceae</taxon>
        <taxon>Streptomyces</taxon>
    </lineage>
</organism>
<sequence length="396" mass="43620">MDDPLTYDPVLDSQALPRMRLLSPLRPPQPGRALVLVPDSGPALTVRPGEDIRDARFGAYQSMFTVDTTEHRLVLSIDLLSRDATFAFRSRVELIARVIDPAEVVARGIRDMSGALYGHMKRMLRKVSRDYDIAEFHDAEEALNATVRDFTGDSAIRLRNIHVELLVDEEEVATSGREFRDVVRETRLNGMRRKRHVDMLREDGYEGLIAEIMDREGPRAALEWVEKGRAEEREARLHAMRMVLERGDGHREPFEQAELERAVIDEVLGGDGSLGGGRRGRLRGSLTAGTPGTARPEGPTDRKADGRGEDDPAEPERRGALRGEVLRKPGDEGPPEDEPVTEPSSRRPEAPRTPKARPSAAAPDPGPGSGGSERRVSRVRGVRPPGGGKRDGGGGR</sequence>
<evidence type="ECO:0000313" key="2">
    <source>
        <dbReference type="EMBL" id="RNG20063.1"/>
    </source>
</evidence>
<dbReference type="RefSeq" id="WP_123102817.1">
    <property type="nucleotide sequence ID" value="NZ_RIBZ01000290.1"/>
</dbReference>
<keyword evidence="3" id="KW-1185">Reference proteome</keyword>
<feature type="compositionally biased region" description="Basic and acidic residues" evidence="1">
    <location>
        <begin position="298"/>
        <end position="331"/>
    </location>
</feature>
<proteinExistence type="predicted"/>
<gene>
    <name evidence="2" type="ORF">EEJ42_24200</name>
</gene>
<dbReference type="EMBL" id="RIBZ01000290">
    <property type="protein sequence ID" value="RNG20063.1"/>
    <property type="molecule type" value="Genomic_DNA"/>
</dbReference>
<protein>
    <recommendedName>
        <fullName evidence="4">Band 7 domain-containing protein</fullName>
    </recommendedName>
</protein>